<feature type="non-terminal residue" evidence="6">
    <location>
        <position position="148"/>
    </location>
</feature>
<dbReference type="Proteomes" id="UP001152795">
    <property type="component" value="Unassembled WGS sequence"/>
</dbReference>
<dbReference type="InterPro" id="IPR020898">
    <property type="entry name" value="Synapsin_ATP-bd_dom"/>
</dbReference>
<dbReference type="PRINTS" id="PR01368">
    <property type="entry name" value="SYNAPSIN"/>
</dbReference>
<protein>
    <submittedName>
        <fullName evidence="6">Synapsin-3-like, partial</fullName>
    </submittedName>
</protein>
<gene>
    <name evidence="6" type="ORF">PACLA_8A056415</name>
</gene>
<accession>A0A7D9ENE1</accession>
<proteinExistence type="inferred from homology"/>
<dbReference type="AlphaFoldDB" id="A0A7D9ENE1"/>
<dbReference type="GO" id="GO:0007269">
    <property type="term" value="P:neurotransmitter secretion"/>
    <property type="evidence" value="ECO:0007669"/>
    <property type="project" value="InterPro"/>
</dbReference>
<dbReference type="InterPro" id="IPR001359">
    <property type="entry name" value="Synapsin"/>
</dbReference>
<evidence type="ECO:0000256" key="2">
    <source>
        <dbReference type="ARBA" id="ARBA00022553"/>
    </source>
</evidence>
<dbReference type="Pfam" id="PF02750">
    <property type="entry name" value="Synapsin_C"/>
    <property type="match status" value="1"/>
</dbReference>
<keyword evidence="7" id="KW-1185">Reference proteome</keyword>
<dbReference type="PANTHER" id="PTHR10841:SF17">
    <property type="entry name" value="SYNAPSIN"/>
    <property type="match status" value="1"/>
</dbReference>
<comment type="caution">
    <text evidence="6">The sequence shown here is derived from an EMBL/GenBank/DDBJ whole genome shotgun (WGS) entry which is preliminary data.</text>
</comment>
<feature type="region of interest" description="Disordered" evidence="5">
    <location>
        <begin position="118"/>
        <end position="138"/>
    </location>
</feature>
<organism evidence="6 7">
    <name type="scientific">Paramuricea clavata</name>
    <name type="common">Red gorgonian</name>
    <name type="synonym">Violescent sea-whip</name>
    <dbReference type="NCBI Taxonomy" id="317549"/>
    <lineage>
        <taxon>Eukaryota</taxon>
        <taxon>Metazoa</taxon>
        <taxon>Cnidaria</taxon>
        <taxon>Anthozoa</taxon>
        <taxon>Octocorallia</taxon>
        <taxon>Malacalcyonacea</taxon>
        <taxon>Plexauridae</taxon>
        <taxon>Paramuricea</taxon>
    </lineage>
</organism>
<dbReference type="OrthoDB" id="10249572at2759"/>
<dbReference type="SUPFAM" id="SSF56059">
    <property type="entry name" value="Glutathione synthetase ATP-binding domain-like"/>
    <property type="match status" value="1"/>
</dbReference>
<dbReference type="PANTHER" id="PTHR10841">
    <property type="entry name" value="SYNAPSIN"/>
    <property type="match status" value="1"/>
</dbReference>
<evidence type="ECO:0000313" key="6">
    <source>
        <dbReference type="EMBL" id="CAB4011453.1"/>
    </source>
</evidence>
<sequence length="148" mass="16284">RKSLSDNWKRNMGSAVVEEIQLTERYKLWADECAKMFGGLDILCVEAIQTGDGKEYIIEVIDTGIKLFSESRDEDIQRIADLTIKRLKEKYPSSLENMIGKTAPAALLSEALKVVGNPTSKASHSPGDSNSSSTTKLHGHFSGIILDN</sequence>
<evidence type="ECO:0000256" key="3">
    <source>
        <dbReference type="ARBA" id="ARBA00023018"/>
    </source>
</evidence>
<keyword evidence="2" id="KW-0597">Phosphoprotein</keyword>
<comment type="similarity">
    <text evidence="1">Belongs to the synapsin family.</text>
</comment>
<feature type="compositionally biased region" description="Polar residues" evidence="5">
    <location>
        <begin position="118"/>
        <end position="136"/>
    </location>
</feature>
<evidence type="ECO:0000256" key="1">
    <source>
        <dbReference type="ARBA" id="ARBA00008243"/>
    </source>
</evidence>
<dbReference type="EMBL" id="CACRXK020007152">
    <property type="protein sequence ID" value="CAB4011453.1"/>
    <property type="molecule type" value="Genomic_DNA"/>
</dbReference>
<dbReference type="Gene3D" id="3.30.470.20">
    <property type="entry name" value="ATP-grasp fold, B domain"/>
    <property type="match status" value="1"/>
</dbReference>
<comment type="subcellular location">
    <subcellularLocation>
        <location evidence="4">Synapse</location>
    </subcellularLocation>
</comment>
<name>A0A7D9ENE1_PARCT</name>
<keyword evidence="3" id="KW-0770">Synapse</keyword>
<reference evidence="6" key="1">
    <citation type="submission" date="2020-04" db="EMBL/GenBank/DDBJ databases">
        <authorList>
            <person name="Alioto T."/>
            <person name="Alioto T."/>
            <person name="Gomez Garrido J."/>
        </authorList>
    </citation>
    <scope>NUCLEOTIDE SEQUENCE</scope>
    <source>
        <strain evidence="6">A484AB</strain>
    </source>
</reference>
<evidence type="ECO:0000256" key="4">
    <source>
        <dbReference type="ARBA" id="ARBA00034103"/>
    </source>
</evidence>
<evidence type="ECO:0000313" key="7">
    <source>
        <dbReference type="Proteomes" id="UP001152795"/>
    </source>
</evidence>
<dbReference type="GO" id="GO:0030672">
    <property type="term" value="C:synaptic vesicle membrane"/>
    <property type="evidence" value="ECO:0007669"/>
    <property type="project" value="TreeGrafter"/>
</dbReference>
<evidence type="ECO:0000256" key="5">
    <source>
        <dbReference type="SAM" id="MobiDB-lite"/>
    </source>
</evidence>